<keyword evidence="2" id="KW-1185">Reference proteome</keyword>
<dbReference type="InterPro" id="IPR021727">
    <property type="entry name" value="DUF3299"/>
</dbReference>
<dbReference type="RefSeq" id="WP_342713594.1">
    <property type="nucleotide sequence ID" value="NZ_FOUE01000005.1"/>
</dbReference>
<reference evidence="2" key="1">
    <citation type="submission" date="2016-10" db="EMBL/GenBank/DDBJ databases">
        <authorList>
            <person name="Varghese N."/>
            <person name="Submissions S."/>
        </authorList>
    </citation>
    <scope>NUCLEOTIDE SEQUENCE [LARGE SCALE GENOMIC DNA]</scope>
    <source>
        <strain evidence="2">CGMCC 1.7061</strain>
    </source>
</reference>
<protein>
    <recommendedName>
        <fullName evidence="3">DUF3299 domain-containing protein</fullName>
    </recommendedName>
</protein>
<evidence type="ECO:0000313" key="2">
    <source>
        <dbReference type="Proteomes" id="UP000198519"/>
    </source>
</evidence>
<dbReference type="AlphaFoldDB" id="A0A1I4SIV6"/>
<organism evidence="1 2">
    <name type="scientific">Marinobacter zhejiangensis</name>
    <dbReference type="NCBI Taxonomy" id="488535"/>
    <lineage>
        <taxon>Bacteria</taxon>
        <taxon>Pseudomonadati</taxon>
        <taxon>Pseudomonadota</taxon>
        <taxon>Gammaproteobacteria</taxon>
        <taxon>Pseudomonadales</taxon>
        <taxon>Marinobacteraceae</taxon>
        <taxon>Marinobacter</taxon>
    </lineage>
</organism>
<dbReference type="STRING" id="488535.SAMN04487963_3244"/>
<gene>
    <name evidence="1" type="ORF">SAMN04487963_3244</name>
</gene>
<dbReference type="Proteomes" id="UP000198519">
    <property type="component" value="Unassembled WGS sequence"/>
</dbReference>
<proteinExistence type="predicted"/>
<name>A0A1I4SIV6_9GAMM</name>
<dbReference type="EMBL" id="FOUE01000005">
    <property type="protein sequence ID" value="SFM64379.1"/>
    <property type="molecule type" value="Genomic_DNA"/>
</dbReference>
<evidence type="ECO:0000313" key="1">
    <source>
        <dbReference type="EMBL" id="SFM64379.1"/>
    </source>
</evidence>
<evidence type="ECO:0008006" key="3">
    <source>
        <dbReference type="Google" id="ProtNLM"/>
    </source>
</evidence>
<sequence length="167" mass="18464">MKVKKIRPLSGFLLWLMLVTPAFAELTEIDWLELMPASDLALLESLPEIGHDGDEAVTLPDEIMTGRVVPEMSGVSGKIAGFIVPLKTTQDMAILEFFLVPYYGACIHVPPPPPNQIIHVTYPSGFRIDALYEPVWVSGTIEIQRVEHDIGTAAYVIQADSIELYSN</sequence>
<accession>A0A1I4SIV6</accession>
<dbReference type="Gene3D" id="2.40.50.870">
    <property type="entry name" value="Protein of unknown function (DUF3299)"/>
    <property type="match status" value="1"/>
</dbReference>
<dbReference type="Pfam" id="PF11736">
    <property type="entry name" value="DUF3299"/>
    <property type="match status" value="1"/>
</dbReference>